<dbReference type="EMBL" id="FSRO01000001">
    <property type="protein sequence ID" value="SIO07520.1"/>
    <property type="molecule type" value="Genomic_DNA"/>
</dbReference>
<dbReference type="PROSITE" id="PS51704">
    <property type="entry name" value="GP_PDE"/>
    <property type="match status" value="1"/>
</dbReference>
<dbReference type="PANTHER" id="PTHR46211:SF14">
    <property type="entry name" value="GLYCEROPHOSPHODIESTER PHOSPHODIESTERASE"/>
    <property type="match status" value="1"/>
</dbReference>
<protein>
    <submittedName>
        <fullName evidence="2">Glycerophosphoryl diester phosphodiesterase</fullName>
    </submittedName>
</protein>
<dbReference type="InterPro" id="IPR030395">
    <property type="entry name" value="GP_PDE_dom"/>
</dbReference>
<evidence type="ECO:0000313" key="3">
    <source>
        <dbReference type="Proteomes" id="UP000185062"/>
    </source>
</evidence>
<dbReference type="RefSeq" id="WP_028461038.1">
    <property type="nucleotide sequence ID" value="NZ_FSRO01000001.1"/>
</dbReference>
<evidence type="ECO:0000259" key="1">
    <source>
        <dbReference type="PROSITE" id="PS51704"/>
    </source>
</evidence>
<dbReference type="GO" id="GO:0006629">
    <property type="term" value="P:lipid metabolic process"/>
    <property type="evidence" value="ECO:0007669"/>
    <property type="project" value="InterPro"/>
</dbReference>
<sequence>MPKQTTDCLIFAHRGASQDAMENTRLAFDKALEYAADGIETDVQLTRDEITVLWHDHFLDKVGLAGKRIDDFNYDQLKSLGLMQDSSHAGIMSLQSFLDTYRKHCRLLIEIKNNPWEAVSRHEIKIRQTMNMIGSVSDQPIIISSFNLTSLIYAQRYRPGFPLVYNLEAEQTVTEVQQVLINQPFLYGFCLPIETLDNAMVDLLRKQSKSIAVYTCNSDEEINKALKFGVDILISDLPHHALKIRDT</sequence>
<feature type="domain" description="GP-PDE" evidence="1">
    <location>
        <begin position="8"/>
        <end position="245"/>
    </location>
</feature>
<organism evidence="2 3">
    <name type="scientific">Nitrosomonas cryotolerans ATCC 49181</name>
    <dbReference type="NCBI Taxonomy" id="1131553"/>
    <lineage>
        <taxon>Bacteria</taxon>
        <taxon>Pseudomonadati</taxon>
        <taxon>Pseudomonadota</taxon>
        <taxon>Betaproteobacteria</taxon>
        <taxon>Nitrosomonadales</taxon>
        <taxon>Nitrosomonadaceae</taxon>
        <taxon>Nitrosomonas</taxon>
    </lineage>
</organism>
<dbReference type="SUPFAM" id="SSF51695">
    <property type="entry name" value="PLC-like phosphodiesterases"/>
    <property type="match status" value="1"/>
</dbReference>
<dbReference type="CDD" id="cd08556">
    <property type="entry name" value="GDPD"/>
    <property type="match status" value="1"/>
</dbReference>
<keyword evidence="3" id="KW-1185">Reference proteome</keyword>
<dbReference type="PANTHER" id="PTHR46211">
    <property type="entry name" value="GLYCEROPHOSPHORYL DIESTER PHOSPHODIESTERASE"/>
    <property type="match status" value="1"/>
</dbReference>
<dbReference type="GO" id="GO:0008081">
    <property type="term" value="F:phosphoric diester hydrolase activity"/>
    <property type="evidence" value="ECO:0007669"/>
    <property type="project" value="InterPro"/>
</dbReference>
<dbReference type="Proteomes" id="UP000185062">
    <property type="component" value="Unassembled WGS sequence"/>
</dbReference>
<evidence type="ECO:0000313" key="2">
    <source>
        <dbReference type="EMBL" id="SIO07520.1"/>
    </source>
</evidence>
<proteinExistence type="predicted"/>
<dbReference type="Gene3D" id="3.20.20.190">
    <property type="entry name" value="Phosphatidylinositol (PI) phosphodiesterase"/>
    <property type="match status" value="1"/>
</dbReference>
<accession>A0A1N6GJ30</accession>
<dbReference type="STRING" id="44575.SAMN05216419_100729"/>
<dbReference type="AlphaFoldDB" id="A0A1N6GJ30"/>
<name>A0A1N6GJ30_9PROT</name>
<dbReference type="Pfam" id="PF03009">
    <property type="entry name" value="GDPD"/>
    <property type="match status" value="1"/>
</dbReference>
<dbReference type="eggNOG" id="COG0584">
    <property type="taxonomic scope" value="Bacteria"/>
</dbReference>
<gene>
    <name evidence="2" type="ORF">SAMN02743940_0728</name>
</gene>
<dbReference type="InterPro" id="IPR017946">
    <property type="entry name" value="PLC-like_Pdiesterase_TIM-brl"/>
</dbReference>
<reference evidence="2 3" key="1">
    <citation type="submission" date="2016-12" db="EMBL/GenBank/DDBJ databases">
        <authorList>
            <person name="Song W.-J."/>
            <person name="Kurnit D.M."/>
        </authorList>
    </citation>
    <scope>NUCLEOTIDE SEQUENCE [LARGE SCALE GENOMIC DNA]</scope>
    <source>
        <strain evidence="2 3">ATCC 49181</strain>
    </source>
</reference>